<proteinExistence type="predicted"/>
<dbReference type="InterPro" id="IPR006976">
    <property type="entry name" value="VanZ-like"/>
</dbReference>
<evidence type="ECO:0000313" key="3">
    <source>
        <dbReference type="EMBL" id="ANP73902.1"/>
    </source>
</evidence>
<dbReference type="Proteomes" id="UP000092582">
    <property type="component" value="Chromosome 1"/>
</dbReference>
<dbReference type="AlphaFoldDB" id="A0A1B1BMM0"/>
<organism evidence="3 4">
    <name type="scientific">Cryobacterium arcticum</name>
    <dbReference type="NCBI Taxonomy" id="670052"/>
    <lineage>
        <taxon>Bacteria</taxon>
        <taxon>Bacillati</taxon>
        <taxon>Actinomycetota</taxon>
        <taxon>Actinomycetes</taxon>
        <taxon>Micrococcales</taxon>
        <taxon>Microbacteriaceae</taxon>
        <taxon>Cryobacterium</taxon>
    </lineage>
</organism>
<dbReference type="RefSeq" id="WP_084021207.1">
    <property type="nucleotide sequence ID" value="NZ_CP016282.1"/>
</dbReference>
<dbReference type="KEGG" id="cart:PA27867_2965"/>
<keyword evidence="1" id="KW-0472">Membrane</keyword>
<evidence type="ECO:0000259" key="2">
    <source>
        <dbReference type="Pfam" id="PF04892"/>
    </source>
</evidence>
<feature type="transmembrane region" description="Helical" evidence="1">
    <location>
        <begin position="129"/>
        <end position="149"/>
    </location>
</feature>
<keyword evidence="1" id="KW-1133">Transmembrane helix</keyword>
<keyword evidence="4" id="KW-1185">Reference proteome</keyword>
<evidence type="ECO:0000256" key="1">
    <source>
        <dbReference type="SAM" id="Phobius"/>
    </source>
</evidence>
<dbReference type="STRING" id="670052.PA27867_2965"/>
<feature type="transmembrane region" description="Helical" evidence="1">
    <location>
        <begin position="19"/>
        <end position="37"/>
    </location>
</feature>
<feature type="transmembrane region" description="Helical" evidence="1">
    <location>
        <begin position="73"/>
        <end position="91"/>
    </location>
</feature>
<protein>
    <recommendedName>
        <fullName evidence="2">VanZ-like domain-containing protein</fullName>
    </recommendedName>
</protein>
<dbReference type="OrthoDB" id="3787741at2"/>
<feature type="domain" description="VanZ-like" evidence="2">
    <location>
        <begin position="40"/>
        <end position="145"/>
    </location>
</feature>
<gene>
    <name evidence="3" type="ORF">PA27867_2965</name>
</gene>
<name>A0A1B1BMM0_9MICO</name>
<sequence length="175" mass="19398">MSGFAPHAGIPRKSRVREWLSVLALLAYISVVLLATLSPTPLDQGYQGSIDKVLTVLHRNGVPEWFGYNKLEFSANIFMFIPLGFLITLLLPLKIWWLSIVFCPALSGAIELSQGAFLSARFASWGDVASNSIGALIGIIVAVCLRQLVYQRDEKLIELALWERGRSNQLRIPTS</sequence>
<accession>A0A1B1BMM0</accession>
<dbReference type="EMBL" id="CP016282">
    <property type="protein sequence ID" value="ANP73902.1"/>
    <property type="molecule type" value="Genomic_DNA"/>
</dbReference>
<dbReference type="Pfam" id="PF04892">
    <property type="entry name" value="VanZ"/>
    <property type="match status" value="1"/>
</dbReference>
<keyword evidence="1" id="KW-0812">Transmembrane</keyword>
<reference evidence="3 4" key="1">
    <citation type="submission" date="2016-06" db="EMBL/GenBank/DDBJ databases">
        <title>Genome sequencing of Cryobacterium arcticum PAMC 27867.</title>
        <authorList>
            <person name="Lee J."/>
            <person name="Kim O.-S."/>
        </authorList>
    </citation>
    <scope>NUCLEOTIDE SEQUENCE [LARGE SCALE GENOMIC DNA]</scope>
    <source>
        <strain evidence="3 4">PAMC 27867</strain>
    </source>
</reference>
<evidence type="ECO:0000313" key="4">
    <source>
        <dbReference type="Proteomes" id="UP000092582"/>
    </source>
</evidence>
<feature type="transmembrane region" description="Helical" evidence="1">
    <location>
        <begin position="96"/>
        <end position="117"/>
    </location>
</feature>